<keyword evidence="4" id="KW-1185">Reference proteome</keyword>
<organism evidence="3 4">
    <name type="scientific">Coemansia asiatica</name>
    <dbReference type="NCBI Taxonomy" id="1052880"/>
    <lineage>
        <taxon>Eukaryota</taxon>
        <taxon>Fungi</taxon>
        <taxon>Fungi incertae sedis</taxon>
        <taxon>Zoopagomycota</taxon>
        <taxon>Kickxellomycotina</taxon>
        <taxon>Kickxellomycetes</taxon>
        <taxon>Kickxellales</taxon>
        <taxon>Kickxellaceae</taxon>
        <taxon>Coemansia</taxon>
    </lineage>
</organism>
<evidence type="ECO:0000256" key="1">
    <source>
        <dbReference type="SAM" id="MobiDB-lite"/>
    </source>
</evidence>
<gene>
    <name evidence="3" type="ORF">LPJ64_006217</name>
</gene>
<proteinExistence type="predicted"/>
<feature type="compositionally biased region" description="Pro residues" evidence="1">
    <location>
        <begin position="168"/>
        <end position="179"/>
    </location>
</feature>
<dbReference type="EMBL" id="JANBOH010000576">
    <property type="protein sequence ID" value="KAJ1641874.1"/>
    <property type="molecule type" value="Genomic_DNA"/>
</dbReference>
<feature type="region of interest" description="Disordered" evidence="1">
    <location>
        <begin position="165"/>
        <end position="186"/>
    </location>
</feature>
<feature type="transmembrane region" description="Helical" evidence="2">
    <location>
        <begin position="12"/>
        <end position="30"/>
    </location>
</feature>
<keyword evidence="2" id="KW-1133">Transmembrane helix</keyword>
<dbReference type="PANTHER" id="PTHR28008">
    <property type="entry name" value="DOMAIN PROTEIN, PUTATIVE (AFU_ORTHOLOGUE AFUA_3G10980)-RELATED"/>
    <property type="match status" value="1"/>
</dbReference>
<feature type="transmembrane region" description="Helical" evidence="2">
    <location>
        <begin position="91"/>
        <end position="111"/>
    </location>
</feature>
<evidence type="ECO:0000256" key="2">
    <source>
        <dbReference type="SAM" id="Phobius"/>
    </source>
</evidence>
<evidence type="ECO:0000313" key="4">
    <source>
        <dbReference type="Proteomes" id="UP001145021"/>
    </source>
</evidence>
<keyword evidence="2" id="KW-0812">Transmembrane</keyword>
<dbReference type="AlphaFoldDB" id="A0A9W7XFI6"/>
<dbReference type="Proteomes" id="UP001145021">
    <property type="component" value="Unassembled WGS sequence"/>
</dbReference>
<accession>A0A9W7XFI6</accession>
<reference evidence="3" key="1">
    <citation type="submission" date="2022-07" db="EMBL/GenBank/DDBJ databases">
        <title>Phylogenomic reconstructions and comparative analyses of Kickxellomycotina fungi.</title>
        <authorList>
            <person name="Reynolds N.K."/>
            <person name="Stajich J.E."/>
            <person name="Barry K."/>
            <person name="Grigoriev I.V."/>
            <person name="Crous P."/>
            <person name="Smith M.E."/>
        </authorList>
    </citation>
    <scope>NUCLEOTIDE SEQUENCE</scope>
    <source>
        <strain evidence="3">NBRC 105413</strain>
    </source>
</reference>
<comment type="caution">
    <text evidence="3">The sequence shown here is derived from an EMBL/GenBank/DDBJ whole genome shotgun (WGS) entry which is preliminary data.</text>
</comment>
<sequence>MNGLRLGVVASLIAWMLFLAVLGFTRLIVLPVSDKAQHFIGFGVMGVLVFFSFQPTVPRRKAWRITALTMGVVCFLSEVLQWLFTSRPFEWADIVANYLGASTFLFAAWMADKWILQMRVRRHGGASGDSPRYWMMAPGGHTELETAMESFEMEDELDVELDEILVDTPPPSRPPPQPATPQQNQG</sequence>
<protein>
    <recommendedName>
        <fullName evidence="5">VanZ-like domain-containing protein</fullName>
    </recommendedName>
</protein>
<name>A0A9W7XFI6_9FUNG</name>
<keyword evidence="2" id="KW-0472">Membrane</keyword>
<dbReference type="NCBIfam" id="NF037970">
    <property type="entry name" value="vanZ_1"/>
    <property type="match status" value="1"/>
</dbReference>
<feature type="transmembrane region" description="Helical" evidence="2">
    <location>
        <begin position="36"/>
        <end position="53"/>
    </location>
</feature>
<feature type="transmembrane region" description="Helical" evidence="2">
    <location>
        <begin position="65"/>
        <end position="85"/>
    </location>
</feature>
<evidence type="ECO:0008006" key="5">
    <source>
        <dbReference type="Google" id="ProtNLM"/>
    </source>
</evidence>
<dbReference type="PANTHER" id="PTHR28008:SF1">
    <property type="entry name" value="DOMAIN PROTEIN, PUTATIVE (AFU_ORTHOLOGUE AFUA_3G10980)-RELATED"/>
    <property type="match status" value="1"/>
</dbReference>
<evidence type="ECO:0000313" key="3">
    <source>
        <dbReference type="EMBL" id="KAJ1641874.1"/>
    </source>
</evidence>